<evidence type="ECO:0000256" key="13">
    <source>
        <dbReference type="ARBA" id="ARBA00030683"/>
    </source>
</evidence>
<keyword evidence="10" id="KW-0560">Oxidoreductase</keyword>
<evidence type="ECO:0000313" key="17">
    <source>
        <dbReference type="Proteomes" id="UP000799779"/>
    </source>
</evidence>
<evidence type="ECO:0000256" key="5">
    <source>
        <dbReference type="ARBA" id="ARBA00011567"/>
    </source>
</evidence>
<dbReference type="InterPro" id="IPR024084">
    <property type="entry name" value="IsoPropMal-DH-like_dom"/>
</dbReference>
<evidence type="ECO:0000256" key="4">
    <source>
        <dbReference type="ARBA" id="ARBA00007769"/>
    </source>
</evidence>
<evidence type="ECO:0000256" key="9">
    <source>
        <dbReference type="ARBA" id="ARBA00022946"/>
    </source>
</evidence>
<dbReference type="InterPro" id="IPR004434">
    <property type="entry name" value="Isocitrate_DH_NAD"/>
</dbReference>
<dbReference type="EC" id="1.1.1.41" evidence="6"/>
<dbReference type="GO" id="GO:0005739">
    <property type="term" value="C:mitochondrion"/>
    <property type="evidence" value="ECO:0007669"/>
    <property type="project" value="TreeGrafter"/>
</dbReference>
<dbReference type="GO" id="GO:0051287">
    <property type="term" value="F:NAD binding"/>
    <property type="evidence" value="ECO:0007669"/>
    <property type="project" value="InterPro"/>
</dbReference>
<evidence type="ECO:0000256" key="10">
    <source>
        <dbReference type="ARBA" id="ARBA00023002"/>
    </source>
</evidence>
<comment type="cofactor">
    <cofactor evidence="2">
        <name>Mn(2+)</name>
        <dbReference type="ChEBI" id="CHEBI:29035"/>
    </cofactor>
</comment>
<dbReference type="GO" id="GO:0006099">
    <property type="term" value="P:tricarboxylic acid cycle"/>
    <property type="evidence" value="ECO:0007669"/>
    <property type="project" value="InterPro"/>
</dbReference>
<dbReference type="NCBIfam" id="TIGR00175">
    <property type="entry name" value="mito_nad_idh"/>
    <property type="match status" value="1"/>
</dbReference>
<dbReference type="SUPFAM" id="SSF53659">
    <property type="entry name" value="Isocitrate/Isopropylmalate dehydrogenase-like"/>
    <property type="match status" value="1"/>
</dbReference>
<feature type="domain" description="Isopropylmalate dehydrogenase-like" evidence="15">
    <location>
        <begin position="58"/>
        <end position="383"/>
    </location>
</feature>
<protein>
    <recommendedName>
        <fullName evidence="14">Isocitrate dehydrogenase [NAD] subunit 2, mitochondrial</fullName>
        <ecNumber evidence="6">1.1.1.41</ecNumber>
    </recommendedName>
    <alternativeName>
        <fullName evidence="13">Isocitric dehydrogenase</fullName>
    </alternativeName>
    <alternativeName>
        <fullName evidence="12">NAD(+)-specific ICDH</fullName>
    </alternativeName>
</protein>
<evidence type="ECO:0000256" key="11">
    <source>
        <dbReference type="ARBA" id="ARBA00023027"/>
    </source>
</evidence>
<comment type="catalytic activity">
    <reaction evidence="1">
        <text>D-threo-isocitrate + NAD(+) = 2-oxoglutarate + CO2 + NADH</text>
        <dbReference type="Rhea" id="RHEA:23632"/>
        <dbReference type="ChEBI" id="CHEBI:15562"/>
        <dbReference type="ChEBI" id="CHEBI:16526"/>
        <dbReference type="ChEBI" id="CHEBI:16810"/>
        <dbReference type="ChEBI" id="CHEBI:57540"/>
        <dbReference type="ChEBI" id="CHEBI:57945"/>
        <dbReference type="EC" id="1.1.1.41"/>
    </reaction>
</comment>
<dbReference type="GO" id="GO:0000287">
    <property type="term" value="F:magnesium ion binding"/>
    <property type="evidence" value="ECO:0007669"/>
    <property type="project" value="InterPro"/>
</dbReference>
<organism evidence="16 17">
    <name type="scientific">Amniculicola lignicola CBS 123094</name>
    <dbReference type="NCBI Taxonomy" id="1392246"/>
    <lineage>
        <taxon>Eukaryota</taxon>
        <taxon>Fungi</taxon>
        <taxon>Dikarya</taxon>
        <taxon>Ascomycota</taxon>
        <taxon>Pezizomycotina</taxon>
        <taxon>Dothideomycetes</taxon>
        <taxon>Pleosporomycetidae</taxon>
        <taxon>Pleosporales</taxon>
        <taxon>Amniculicolaceae</taxon>
        <taxon>Amniculicola</taxon>
    </lineage>
</organism>
<keyword evidence="17" id="KW-1185">Reference proteome</keyword>
<dbReference type="Pfam" id="PF00180">
    <property type="entry name" value="Iso_dh"/>
    <property type="match status" value="1"/>
</dbReference>
<evidence type="ECO:0000313" key="16">
    <source>
        <dbReference type="EMBL" id="KAF1994502.1"/>
    </source>
</evidence>
<keyword evidence="8" id="KW-0460">Magnesium</keyword>
<dbReference type="Gene3D" id="3.40.718.10">
    <property type="entry name" value="Isopropylmalate Dehydrogenase"/>
    <property type="match status" value="1"/>
</dbReference>
<evidence type="ECO:0000256" key="8">
    <source>
        <dbReference type="ARBA" id="ARBA00022842"/>
    </source>
</evidence>
<evidence type="ECO:0000256" key="3">
    <source>
        <dbReference type="ARBA" id="ARBA00001946"/>
    </source>
</evidence>
<sequence length="388" mass="41761">MLAARSFAAPARQCLRRAAAAKSWAPALAQSQARCYAIPADEKVAKFKGTKGNDGKYTVTLIEGDGIGPEIAQSVKDIYSAANVPIKWESVDVTPILKDGKTVIPDAAIDSVTKNYVALKGPLATPIGKGHVSLNLTLRRTFNLFANVRPCKSIAGYKTPYDGVDTVLIRENTEGEYSGIEHVVVDGVVQSIKLITKEASERVLRFAFQYAEETGRNKVRAVHKATIMKMSDGLFLSLARDLAKEYPKVEFDAELLDNTCLKMVTDPTPYNDKVLVMPNLYGDILSDLCAGLIGGLGLTPSGNIGDECSIFEAVHGSAPDIAGKQLANPTALLLSSIMMLQHMGLTEHADNIQRAIFAVLKEGKTITGDLGGKSKTYEYADAVIKALK</sequence>
<evidence type="ECO:0000256" key="12">
    <source>
        <dbReference type="ARBA" id="ARBA00030631"/>
    </source>
</evidence>
<gene>
    <name evidence="16" type="ORF">P154DRAFT_501768</name>
</gene>
<dbReference type="SMART" id="SM01329">
    <property type="entry name" value="Iso_dh"/>
    <property type="match status" value="1"/>
</dbReference>
<dbReference type="EMBL" id="ML977657">
    <property type="protein sequence ID" value="KAF1994502.1"/>
    <property type="molecule type" value="Genomic_DNA"/>
</dbReference>
<keyword evidence="9" id="KW-0809">Transit peptide</keyword>
<keyword evidence="7" id="KW-0479">Metal-binding</keyword>
<dbReference type="PANTHER" id="PTHR11835:SF34">
    <property type="entry name" value="ISOCITRATE DEHYDROGENASE [NAD] SUBUNIT ALPHA, MITOCHONDRIAL"/>
    <property type="match status" value="1"/>
</dbReference>
<reference evidence="16" key="1">
    <citation type="journal article" date="2020" name="Stud. Mycol.">
        <title>101 Dothideomycetes genomes: a test case for predicting lifestyles and emergence of pathogens.</title>
        <authorList>
            <person name="Haridas S."/>
            <person name="Albert R."/>
            <person name="Binder M."/>
            <person name="Bloem J."/>
            <person name="Labutti K."/>
            <person name="Salamov A."/>
            <person name="Andreopoulos B."/>
            <person name="Baker S."/>
            <person name="Barry K."/>
            <person name="Bills G."/>
            <person name="Bluhm B."/>
            <person name="Cannon C."/>
            <person name="Castanera R."/>
            <person name="Culley D."/>
            <person name="Daum C."/>
            <person name="Ezra D."/>
            <person name="Gonzalez J."/>
            <person name="Henrissat B."/>
            <person name="Kuo A."/>
            <person name="Liang C."/>
            <person name="Lipzen A."/>
            <person name="Lutzoni F."/>
            <person name="Magnuson J."/>
            <person name="Mondo S."/>
            <person name="Nolan M."/>
            <person name="Ohm R."/>
            <person name="Pangilinan J."/>
            <person name="Park H.-J."/>
            <person name="Ramirez L."/>
            <person name="Alfaro M."/>
            <person name="Sun H."/>
            <person name="Tritt A."/>
            <person name="Yoshinaga Y."/>
            <person name="Zwiers L.-H."/>
            <person name="Turgeon B."/>
            <person name="Goodwin S."/>
            <person name="Spatafora J."/>
            <person name="Crous P."/>
            <person name="Grigoriev I."/>
        </authorList>
    </citation>
    <scope>NUCLEOTIDE SEQUENCE</scope>
    <source>
        <strain evidence="16">CBS 123094</strain>
    </source>
</reference>
<dbReference type="FunFam" id="3.40.718.10:FF:000003">
    <property type="entry name" value="Isocitrate dehydrogenase [NAD] subunit, mitochondrial"/>
    <property type="match status" value="1"/>
</dbReference>
<evidence type="ECO:0000256" key="7">
    <source>
        <dbReference type="ARBA" id="ARBA00022723"/>
    </source>
</evidence>
<accession>A0A6A5VXN7</accession>
<evidence type="ECO:0000256" key="2">
    <source>
        <dbReference type="ARBA" id="ARBA00001936"/>
    </source>
</evidence>
<dbReference type="AlphaFoldDB" id="A0A6A5VXN7"/>
<dbReference type="Proteomes" id="UP000799779">
    <property type="component" value="Unassembled WGS sequence"/>
</dbReference>
<dbReference type="GO" id="GO:0006102">
    <property type="term" value="P:isocitrate metabolic process"/>
    <property type="evidence" value="ECO:0007669"/>
    <property type="project" value="TreeGrafter"/>
</dbReference>
<evidence type="ECO:0000256" key="6">
    <source>
        <dbReference type="ARBA" id="ARBA00013012"/>
    </source>
</evidence>
<keyword evidence="11" id="KW-0520">NAD</keyword>
<comment type="subunit">
    <text evidence="5">Octamer of two non-identical subunits IDH1 and IDH2.</text>
</comment>
<comment type="cofactor">
    <cofactor evidence="3">
        <name>Mg(2+)</name>
        <dbReference type="ChEBI" id="CHEBI:18420"/>
    </cofactor>
</comment>
<evidence type="ECO:0000256" key="1">
    <source>
        <dbReference type="ARBA" id="ARBA00000837"/>
    </source>
</evidence>
<comment type="similarity">
    <text evidence="4">Belongs to the isocitrate and isopropylmalate dehydrogenases family.</text>
</comment>
<proteinExistence type="inferred from homology"/>
<dbReference type="PROSITE" id="PS00470">
    <property type="entry name" value="IDH_IMDH"/>
    <property type="match status" value="1"/>
</dbReference>
<evidence type="ECO:0000259" key="15">
    <source>
        <dbReference type="SMART" id="SM01329"/>
    </source>
</evidence>
<dbReference type="InterPro" id="IPR019818">
    <property type="entry name" value="IsoCit/isopropylmalate_DH_CS"/>
</dbReference>
<evidence type="ECO:0000256" key="14">
    <source>
        <dbReference type="ARBA" id="ARBA00072026"/>
    </source>
</evidence>
<dbReference type="PANTHER" id="PTHR11835">
    <property type="entry name" value="DECARBOXYLATING DEHYDROGENASES-ISOCITRATE, ISOPROPYLMALATE, TARTRATE"/>
    <property type="match status" value="1"/>
</dbReference>
<dbReference type="GO" id="GO:0004449">
    <property type="term" value="F:isocitrate dehydrogenase (NAD+) activity"/>
    <property type="evidence" value="ECO:0007669"/>
    <property type="project" value="UniProtKB-EC"/>
</dbReference>
<dbReference type="OrthoDB" id="10261637at2759"/>
<name>A0A6A5VXN7_9PLEO</name>